<name>A0A4R3MTJ9_9BACI</name>
<dbReference type="Proteomes" id="UP000294650">
    <property type="component" value="Unassembled WGS sequence"/>
</dbReference>
<evidence type="ECO:0000256" key="2">
    <source>
        <dbReference type="ARBA" id="ARBA00007118"/>
    </source>
</evidence>
<dbReference type="InterPro" id="IPR029479">
    <property type="entry name" value="Nitroreductase"/>
</dbReference>
<evidence type="ECO:0000256" key="4">
    <source>
        <dbReference type="ARBA" id="ARBA00022643"/>
    </source>
</evidence>
<dbReference type="OrthoDB" id="9804207at2"/>
<keyword evidence="3" id="KW-0285">Flavoprotein</keyword>
<dbReference type="Gene3D" id="3.40.109.10">
    <property type="entry name" value="NADH Oxidase"/>
    <property type="match status" value="1"/>
</dbReference>
<evidence type="ECO:0000256" key="3">
    <source>
        <dbReference type="ARBA" id="ARBA00022630"/>
    </source>
</evidence>
<evidence type="ECO:0000313" key="9">
    <source>
        <dbReference type="EMBL" id="TCT18796.1"/>
    </source>
</evidence>
<keyword evidence="5" id="KW-0521">NADP</keyword>
<dbReference type="Pfam" id="PF00881">
    <property type="entry name" value="Nitroreductase"/>
    <property type="match status" value="1"/>
</dbReference>
<evidence type="ECO:0000256" key="7">
    <source>
        <dbReference type="ARBA" id="ARBA00023027"/>
    </source>
</evidence>
<proteinExistence type="inferred from homology"/>
<evidence type="ECO:0000256" key="6">
    <source>
        <dbReference type="ARBA" id="ARBA00023002"/>
    </source>
</evidence>
<evidence type="ECO:0000313" key="10">
    <source>
        <dbReference type="Proteomes" id="UP000294650"/>
    </source>
</evidence>
<dbReference type="PANTHER" id="PTHR43821">
    <property type="entry name" value="NAD(P)H NITROREDUCTASE YDJA-RELATED"/>
    <property type="match status" value="1"/>
</dbReference>
<keyword evidence="4" id="KW-0288">FMN</keyword>
<reference evidence="9 10" key="1">
    <citation type="submission" date="2019-03" db="EMBL/GenBank/DDBJ databases">
        <title>Genomic Encyclopedia of Type Strains, Phase IV (KMG-IV): sequencing the most valuable type-strain genomes for metagenomic binning, comparative biology and taxonomic classification.</title>
        <authorList>
            <person name="Goeker M."/>
        </authorList>
    </citation>
    <scope>NUCLEOTIDE SEQUENCE [LARGE SCALE GENOMIC DNA]</scope>
    <source>
        <strain evidence="9 10">DSM 25894</strain>
    </source>
</reference>
<dbReference type="EMBL" id="SMAN01000021">
    <property type="protein sequence ID" value="TCT18796.1"/>
    <property type="molecule type" value="Genomic_DNA"/>
</dbReference>
<dbReference type="CDD" id="cd02135">
    <property type="entry name" value="YdjA-like"/>
    <property type="match status" value="1"/>
</dbReference>
<sequence>MDVKEAIAKRRSIRSFQEQQIPEHVLEDIFQLASWAPTHRMKEPWKLKVFQGKGRNIYVKALMRSYERLGFFHQNQTEKAEKMKQGIETYLFSIPHHVLVYMEKEEDPLKMDEDFASVSAFIQNVQLIAWSKGIGVLWTSSPCYYENGFYEEIGLHMKGHKIVGLLQMGFPKSIPEPKPRTAIQEKVEWVEEG</sequence>
<evidence type="ECO:0000256" key="5">
    <source>
        <dbReference type="ARBA" id="ARBA00022857"/>
    </source>
</evidence>
<dbReference type="PANTHER" id="PTHR43821:SF1">
    <property type="entry name" value="NAD(P)H NITROREDUCTASE YDJA-RELATED"/>
    <property type="match status" value="1"/>
</dbReference>
<dbReference type="SUPFAM" id="SSF55469">
    <property type="entry name" value="FMN-dependent nitroreductase-like"/>
    <property type="match status" value="1"/>
</dbReference>
<accession>A0A4R3MTJ9</accession>
<dbReference type="AlphaFoldDB" id="A0A4R3MTJ9"/>
<evidence type="ECO:0000256" key="1">
    <source>
        <dbReference type="ARBA" id="ARBA00001917"/>
    </source>
</evidence>
<dbReference type="InterPro" id="IPR052530">
    <property type="entry name" value="NAD(P)H_nitroreductase"/>
</dbReference>
<keyword evidence="6" id="KW-0560">Oxidoreductase</keyword>
<protein>
    <submittedName>
        <fullName evidence="9">Nitroreductase</fullName>
    </submittedName>
</protein>
<organism evidence="9 10">
    <name type="scientific">Melghiribacillus thermohalophilus</name>
    <dbReference type="NCBI Taxonomy" id="1324956"/>
    <lineage>
        <taxon>Bacteria</taxon>
        <taxon>Bacillati</taxon>
        <taxon>Bacillota</taxon>
        <taxon>Bacilli</taxon>
        <taxon>Bacillales</taxon>
        <taxon>Bacillaceae</taxon>
        <taxon>Melghiribacillus</taxon>
    </lineage>
</organism>
<dbReference type="GO" id="GO:0016491">
    <property type="term" value="F:oxidoreductase activity"/>
    <property type="evidence" value="ECO:0007669"/>
    <property type="project" value="UniProtKB-KW"/>
</dbReference>
<comment type="caution">
    <text evidence="9">The sequence shown here is derived from an EMBL/GenBank/DDBJ whole genome shotgun (WGS) entry which is preliminary data.</text>
</comment>
<keyword evidence="10" id="KW-1185">Reference proteome</keyword>
<comment type="similarity">
    <text evidence="2">Belongs to the nitroreductase family.</text>
</comment>
<gene>
    <name evidence="9" type="ORF">EDD68_12151</name>
</gene>
<keyword evidence="7" id="KW-0520">NAD</keyword>
<feature type="domain" description="Nitroreductase" evidence="8">
    <location>
        <begin position="7"/>
        <end position="169"/>
    </location>
</feature>
<dbReference type="RefSeq" id="WP_132372666.1">
    <property type="nucleotide sequence ID" value="NZ_SMAN01000021.1"/>
</dbReference>
<comment type="cofactor">
    <cofactor evidence="1">
        <name>FMN</name>
        <dbReference type="ChEBI" id="CHEBI:58210"/>
    </cofactor>
</comment>
<dbReference type="InterPro" id="IPR000415">
    <property type="entry name" value="Nitroreductase-like"/>
</dbReference>
<dbReference type="InterPro" id="IPR026021">
    <property type="entry name" value="YdjA-like"/>
</dbReference>
<evidence type="ECO:0000259" key="8">
    <source>
        <dbReference type="Pfam" id="PF00881"/>
    </source>
</evidence>